<organism evidence="2 3">
    <name type="scientific">Eumeta variegata</name>
    <name type="common">Bagworm moth</name>
    <name type="synonym">Eumeta japonica</name>
    <dbReference type="NCBI Taxonomy" id="151549"/>
    <lineage>
        <taxon>Eukaryota</taxon>
        <taxon>Metazoa</taxon>
        <taxon>Ecdysozoa</taxon>
        <taxon>Arthropoda</taxon>
        <taxon>Hexapoda</taxon>
        <taxon>Insecta</taxon>
        <taxon>Pterygota</taxon>
        <taxon>Neoptera</taxon>
        <taxon>Endopterygota</taxon>
        <taxon>Lepidoptera</taxon>
        <taxon>Glossata</taxon>
        <taxon>Ditrysia</taxon>
        <taxon>Tineoidea</taxon>
        <taxon>Psychidae</taxon>
        <taxon>Oiketicinae</taxon>
        <taxon>Eumeta</taxon>
    </lineage>
</organism>
<evidence type="ECO:0000313" key="3">
    <source>
        <dbReference type="Proteomes" id="UP000299102"/>
    </source>
</evidence>
<protein>
    <submittedName>
        <fullName evidence="2">Uncharacterized protein</fullName>
    </submittedName>
</protein>
<feature type="region of interest" description="Disordered" evidence="1">
    <location>
        <begin position="152"/>
        <end position="178"/>
    </location>
</feature>
<gene>
    <name evidence="2" type="ORF">EVAR_6506_1</name>
</gene>
<keyword evidence="3" id="KW-1185">Reference proteome</keyword>
<feature type="region of interest" description="Disordered" evidence="1">
    <location>
        <begin position="1"/>
        <end position="30"/>
    </location>
</feature>
<evidence type="ECO:0000256" key="1">
    <source>
        <dbReference type="SAM" id="MobiDB-lite"/>
    </source>
</evidence>
<name>A0A4C1SSH8_EUMVA</name>
<dbReference type="AlphaFoldDB" id="A0A4C1SSH8"/>
<accession>A0A4C1SSH8</accession>
<dbReference type="EMBL" id="BGZK01000013">
    <property type="protein sequence ID" value="GBP04287.1"/>
    <property type="molecule type" value="Genomic_DNA"/>
</dbReference>
<feature type="compositionally biased region" description="Polar residues" evidence="1">
    <location>
        <begin position="157"/>
        <end position="178"/>
    </location>
</feature>
<sequence length="178" mass="19906">MKCSIDRDNDLAVDYKPPHPTHPIRRPRNVLTDPPDALTAAVIDPSSLLHPAAANRLRRQEGRNRPVTVSCDILCRDDFHQASSIAHVTRRRHSHVPSGRTRDNKDSTLNIHGHYLEAIVVGRDTNKGKESMISDERSGTAISIRSVVPKTNKTRQSKATARSQHYVTHSNNGEEVFL</sequence>
<dbReference type="Proteomes" id="UP000299102">
    <property type="component" value="Unassembled WGS sequence"/>
</dbReference>
<comment type="caution">
    <text evidence="2">The sequence shown here is derived from an EMBL/GenBank/DDBJ whole genome shotgun (WGS) entry which is preliminary data.</text>
</comment>
<proteinExistence type="predicted"/>
<evidence type="ECO:0000313" key="2">
    <source>
        <dbReference type="EMBL" id="GBP04287.1"/>
    </source>
</evidence>
<feature type="compositionally biased region" description="Basic and acidic residues" evidence="1">
    <location>
        <begin position="1"/>
        <end position="10"/>
    </location>
</feature>
<reference evidence="2 3" key="1">
    <citation type="journal article" date="2019" name="Commun. Biol.">
        <title>The bagworm genome reveals a unique fibroin gene that provides high tensile strength.</title>
        <authorList>
            <person name="Kono N."/>
            <person name="Nakamura H."/>
            <person name="Ohtoshi R."/>
            <person name="Tomita M."/>
            <person name="Numata K."/>
            <person name="Arakawa K."/>
        </authorList>
    </citation>
    <scope>NUCLEOTIDE SEQUENCE [LARGE SCALE GENOMIC DNA]</scope>
</reference>